<feature type="region of interest" description="Disordered" evidence="1">
    <location>
        <begin position="1"/>
        <end position="27"/>
    </location>
</feature>
<protein>
    <submittedName>
        <fullName evidence="2">Uncharacterized protein</fullName>
    </submittedName>
</protein>
<organism evidence="2 3">
    <name type="scientific">Gossypium arboreum</name>
    <name type="common">Tree cotton</name>
    <name type="synonym">Gossypium nanking</name>
    <dbReference type="NCBI Taxonomy" id="29729"/>
    <lineage>
        <taxon>Eukaryota</taxon>
        <taxon>Viridiplantae</taxon>
        <taxon>Streptophyta</taxon>
        <taxon>Embryophyta</taxon>
        <taxon>Tracheophyta</taxon>
        <taxon>Spermatophyta</taxon>
        <taxon>Magnoliopsida</taxon>
        <taxon>eudicotyledons</taxon>
        <taxon>Gunneridae</taxon>
        <taxon>Pentapetalae</taxon>
        <taxon>rosids</taxon>
        <taxon>malvids</taxon>
        <taxon>Malvales</taxon>
        <taxon>Malvaceae</taxon>
        <taxon>Malvoideae</taxon>
        <taxon>Gossypium</taxon>
    </lineage>
</organism>
<evidence type="ECO:0000256" key="1">
    <source>
        <dbReference type="SAM" id="MobiDB-lite"/>
    </source>
</evidence>
<evidence type="ECO:0000313" key="2">
    <source>
        <dbReference type="EMBL" id="KAK5787274.1"/>
    </source>
</evidence>
<name>A0ABR0NCF5_GOSAR</name>
<dbReference type="EMBL" id="JARKNE010000011">
    <property type="protein sequence ID" value="KAK5787274.1"/>
    <property type="molecule type" value="Genomic_DNA"/>
</dbReference>
<reference evidence="2 3" key="1">
    <citation type="submission" date="2023-03" db="EMBL/GenBank/DDBJ databases">
        <title>WGS of Gossypium arboreum.</title>
        <authorList>
            <person name="Yu D."/>
        </authorList>
    </citation>
    <scope>NUCLEOTIDE SEQUENCE [LARGE SCALE GENOMIC DNA]</scope>
    <source>
        <tissue evidence="2">Leaf</tissue>
    </source>
</reference>
<sequence length="101" mass="10546">MCPSLDSEIGLGVETNTEDDDGKEARDVARQLPIFPFTGLARRWRGPVEEVTIGSFLVTGRRPAAWTVVGGESPGKESAAEHGGQGHRSSGGGGLALKDQG</sequence>
<accession>A0ABR0NCF5</accession>
<comment type="caution">
    <text evidence="2">The sequence shown here is derived from an EMBL/GenBank/DDBJ whole genome shotgun (WGS) entry which is preliminary data.</text>
</comment>
<keyword evidence="3" id="KW-1185">Reference proteome</keyword>
<feature type="region of interest" description="Disordered" evidence="1">
    <location>
        <begin position="70"/>
        <end position="101"/>
    </location>
</feature>
<evidence type="ECO:0000313" key="3">
    <source>
        <dbReference type="Proteomes" id="UP001358586"/>
    </source>
</evidence>
<dbReference type="Proteomes" id="UP001358586">
    <property type="component" value="Chromosome 11"/>
</dbReference>
<proteinExistence type="predicted"/>
<gene>
    <name evidence="2" type="ORF">PVK06_041927</name>
</gene>